<evidence type="ECO:0000313" key="1">
    <source>
        <dbReference type="EMBL" id="CAA6805866.1"/>
    </source>
</evidence>
<feature type="non-terminal residue" evidence="1">
    <location>
        <position position="1"/>
    </location>
</feature>
<dbReference type="AlphaFoldDB" id="A0A6S6SL14"/>
<name>A0A6S6SL14_9GAMM</name>
<protein>
    <recommendedName>
        <fullName evidence="2">Sulfur relay protein DsrC</fullName>
    </recommendedName>
</protein>
<organism evidence="1">
    <name type="scientific">uncultured Thiotrichaceae bacterium</name>
    <dbReference type="NCBI Taxonomy" id="298394"/>
    <lineage>
        <taxon>Bacteria</taxon>
        <taxon>Pseudomonadati</taxon>
        <taxon>Pseudomonadota</taxon>
        <taxon>Gammaproteobacteria</taxon>
        <taxon>Thiotrichales</taxon>
        <taxon>Thiotrichaceae</taxon>
        <taxon>environmental samples</taxon>
    </lineage>
</organism>
<dbReference type="EMBL" id="CACVAV010000094">
    <property type="protein sequence ID" value="CAA6805866.1"/>
    <property type="molecule type" value="Genomic_DNA"/>
</dbReference>
<sequence>HMANMLNLSNILLQEGDNISSFEALKTAIQRQALETGSIFFQVDIEPPAYDDRPENWQDQLEMAFSDAR</sequence>
<evidence type="ECO:0008006" key="2">
    <source>
        <dbReference type="Google" id="ProtNLM"/>
    </source>
</evidence>
<reference evidence="1" key="1">
    <citation type="submission" date="2020-01" db="EMBL/GenBank/DDBJ databases">
        <authorList>
            <person name="Meier V. D."/>
            <person name="Meier V D."/>
        </authorList>
    </citation>
    <scope>NUCLEOTIDE SEQUENCE</scope>
    <source>
        <strain evidence="1">HLG_WM_MAG_08</strain>
    </source>
</reference>
<accession>A0A6S6SL14</accession>
<gene>
    <name evidence="1" type="ORF">HELGO_WM78465</name>
</gene>
<proteinExistence type="predicted"/>